<dbReference type="InterPro" id="IPR023393">
    <property type="entry name" value="START-like_dom_sf"/>
</dbReference>
<feature type="region of interest" description="Disordered" evidence="1">
    <location>
        <begin position="156"/>
        <end position="180"/>
    </location>
</feature>
<keyword evidence="3" id="KW-1185">Reference proteome</keyword>
<dbReference type="Pfam" id="PF10604">
    <property type="entry name" value="Polyketide_cyc2"/>
    <property type="match status" value="1"/>
</dbReference>
<dbReference type="OrthoDB" id="4773254at2"/>
<accession>A0A646KH66</accession>
<dbReference type="Gene3D" id="3.30.530.20">
    <property type="match status" value="1"/>
</dbReference>
<comment type="caution">
    <text evidence="2">The sequence shown here is derived from an EMBL/GenBank/DDBJ whole genome shotgun (WGS) entry which is preliminary data.</text>
</comment>
<evidence type="ECO:0000256" key="1">
    <source>
        <dbReference type="SAM" id="MobiDB-lite"/>
    </source>
</evidence>
<dbReference type="SUPFAM" id="SSF55961">
    <property type="entry name" value="Bet v1-like"/>
    <property type="match status" value="1"/>
</dbReference>
<dbReference type="AlphaFoldDB" id="A0A646KH66"/>
<dbReference type="Proteomes" id="UP000419138">
    <property type="component" value="Unassembled WGS sequence"/>
</dbReference>
<evidence type="ECO:0000313" key="3">
    <source>
        <dbReference type="Proteomes" id="UP000419138"/>
    </source>
</evidence>
<proteinExistence type="predicted"/>
<name>A0A646KH66_STRJU</name>
<sequence length="180" mass="18240">MANTRVVVERRIAAPPGRVWHALTDLESAPRVLSGVDAVEVLTEGPFGVGTRWRETRRMLGRQATEEMRVTASEPPLRYVAEADSHGAHYVSEFALRAVGTDATTVRMTFTALPPGGFAGLLARAFGGLGARAVAKAVAQDLADVAAAVESAGGGPGGPGGLGKPGGPPGPAGPAGPLIG</sequence>
<gene>
    <name evidence="2" type="ORF">FF041_15520</name>
</gene>
<protein>
    <submittedName>
        <fullName evidence="2">SRPBCC family protein</fullName>
    </submittedName>
</protein>
<organism evidence="2 3">
    <name type="scientific">Streptomyces jumonjinensis</name>
    <dbReference type="NCBI Taxonomy" id="1945"/>
    <lineage>
        <taxon>Bacteria</taxon>
        <taxon>Bacillati</taxon>
        <taxon>Actinomycetota</taxon>
        <taxon>Actinomycetes</taxon>
        <taxon>Kitasatosporales</taxon>
        <taxon>Streptomycetaceae</taxon>
        <taxon>Streptomyces</taxon>
    </lineage>
</organism>
<dbReference type="EMBL" id="VCLA01000130">
    <property type="protein sequence ID" value="MQT01564.1"/>
    <property type="molecule type" value="Genomic_DNA"/>
</dbReference>
<evidence type="ECO:0000313" key="2">
    <source>
        <dbReference type="EMBL" id="MQT01564.1"/>
    </source>
</evidence>
<dbReference type="InterPro" id="IPR019587">
    <property type="entry name" value="Polyketide_cyclase/dehydratase"/>
</dbReference>
<feature type="compositionally biased region" description="Gly residues" evidence="1">
    <location>
        <begin position="156"/>
        <end position="165"/>
    </location>
</feature>
<reference evidence="2 3" key="1">
    <citation type="submission" date="2019-05" db="EMBL/GenBank/DDBJ databases">
        <title>Comparative genomics and metabolomics analyses of clavulanic acid producing Streptomyces species provides insight into specialized metabolism and evolution of beta-lactam biosynthetic gene clusters.</title>
        <authorList>
            <person name="Moore M.A."/>
            <person name="Cruz-Morales P."/>
            <person name="Barona Gomez F."/>
            <person name="Kapil T."/>
        </authorList>
    </citation>
    <scope>NUCLEOTIDE SEQUENCE [LARGE SCALE GENOMIC DNA]</scope>
    <source>
        <strain evidence="2 3">NRRL 5741</strain>
    </source>
</reference>